<dbReference type="AlphaFoldDB" id="A0A7I8VIE5"/>
<reference evidence="3 4" key="1">
    <citation type="submission" date="2020-08" db="EMBL/GenBank/DDBJ databases">
        <authorList>
            <person name="Hejnol A."/>
        </authorList>
    </citation>
    <scope>NUCLEOTIDE SEQUENCE [LARGE SCALE GENOMIC DNA]</scope>
</reference>
<dbReference type="InterPro" id="IPR004156">
    <property type="entry name" value="OATP"/>
</dbReference>
<name>A0A7I8VIE5_9ANNE</name>
<feature type="transmembrane region" description="Helical" evidence="2">
    <location>
        <begin position="89"/>
        <end position="113"/>
    </location>
</feature>
<dbReference type="SUPFAM" id="SSF103473">
    <property type="entry name" value="MFS general substrate transporter"/>
    <property type="match status" value="1"/>
</dbReference>
<proteinExistence type="predicted"/>
<dbReference type="Gene3D" id="1.20.1250.20">
    <property type="entry name" value="MFS general substrate transporter like domains"/>
    <property type="match status" value="1"/>
</dbReference>
<evidence type="ECO:0000313" key="3">
    <source>
        <dbReference type="EMBL" id="CAD5116006.1"/>
    </source>
</evidence>
<dbReference type="GO" id="GO:0016323">
    <property type="term" value="C:basolateral plasma membrane"/>
    <property type="evidence" value="ECO:0007669"/>
    <property type="project" value="TreeGrafter"/>
</dbReference>
<protein>
    <submittedName>
        <fullName evidence="3">Uncharacterized protein</fullName>
    </submittedName>
</protein>
<dbReference type="GO" id="GO:0043252">
    <property type="term" value="P:sodium-independent organic anion transport"/>
    <property type="evidence" value="ECO:0007669"/>
    <property type="project" value="TreeGrafter"/>
</dbReference>
<dbReference type="EMBL" id="CAJFCJ010000006">
    <property type="protein sequence ID" value="CAD5116006.1"/>
    <property type="molecule type" value="Genomic_DNA"/>
</dbReference>
<dbReference type="PANTHER" id="PTHR11388:SF157">
    <property type="entry name" value="SOLUTE CARRIER ORGANIC ANION TRANSPORTER FAMILY MEMBER 2A1-LIKE"/>
    <property type="match status" value="1"/>
</dbReference>
<evidence type="ECO:0000313" key="4">
    <source>
        <dbReference type="Proteomes" id="UP000549394"/>
    </source>
</evidence>
<dbReference type="GO" id="GO:0015347">
    <property type="term" value="F:sodium-independent organic anion transmembrane transporter activity"/>
    <property type="evidence" value="ECO:0007669"/>
    <property type="project" value="TreeGrafter"/>
</dbReference>
<dbReference type="PANTHER" id="PTHR11388">
    <property type="entry name" value="ORGANIC ANION TRANSPORTER"/>
    <property type="match status" value="1"/>
</dbReference>
<feature type="transmembrane region" description="Helical" evidence="2">
    <location>
        <begin position="65"/>
        <end position="83"/>
    </location>
</feature>
<keyword evidence="2" id="KW-1133">Transmembrane helix</keyword>
<dbReference type="Proteomes" id="UP000549394">
    <property type="component" value="Unassembled WGS sequence"/>
</dbReference>
<comment type="caution">
    <text evidence="3">The sequence shown here is derived from an EMBL/GenBank/DDBJ whole genome shotgun (WGS) entry which is preliminary data.</text>
</comment>
<dbReference type="InterPro" id="IPR036259">
    <property type="entry name" value="MFS_trans_sf"/>
</dbReference>
<feature type="transmembrane region" description="Helical" evidence="2">
    <location>
        <begin position="25"/>
        <end position="44"/>
    </location>
</feature>
<evidence type="ECO:0000256" key="2">
    <source>
        <dbReference type="SAM" id="Phobius"/>
    </source>
</evidence>
<keyword evidence="2" id="KW-0812">Transmembrane</keyword>
<organism evidence="3 4">
    <name type="scientific">Dimorphilus gyrociliatus</name>
    <dbReference type="NCBI Taxonomy" id="2664684"/>
    <lineage>
        <taxon>Eukaryota</taxon>
        <taxon>Metazoa</taxon>
        <taxon>Spiralia</taxon>
        <taxon>Lophotrochozoa</taxon>
        <taxon>Annelida</taxon>
        <taxon>Polychaeta</taxon>
        <taxon>Polychaeta incertae sedis</taxon>
        <taxon>Dinophilidae</taxon>
        <taxon>Dimorphilus</taxon>
    </lineage>
</organism>
<keyword evidence="2" id="KW-0472">Membrane</keyword>
<keyword evidence="1" id="KW-1015">Disulfide bond</keyword>
<gene>
    <name evidence="3" type="ORF">DGYR_LOCUS4684</name>
</gene>
<dbReference type="Pfam" id="PF03137">
    <property type="entry name" value="OATP"/>
    <property type="match status" value="1"/>
</dbReference>
<keyword evidence="4" id="KW-1185">Reference proteome</keyword>
<accession>A0A7I8VIE5</accession>
<feature type="transmembrane region" description="Helical" evidence="2">
    <location>
        <begin position="186"/>
        <end position="210"/>
    </location>
</feature>
<evidence type="ECO:0000256" key="1">
    <source>
        <dbReference type="ARBA" id="ARBA00023157"/>
    </source>
</evidence>
<sequence>MSSDHEEERDEIRENDQNIPPKNNLVSVKYIGLFSLAVFLYDLSEVYYKKVFPTIENRLVFNGQQIHWVASFVLLTTIIFSFVKQKTKVLGVCCASLAIGNIIIVLPFFIFGLSFSKDDKFSEEERKICHPNDEVNKISCKEDVVGELKGKISFSFLLISRIFISFGQGGLLPLGLSHFYENSKNGWNYLFIGIVICWKTIGSVLAKYLVILLKKLPETLVGE</sequence>
<feature type="transmembrane region" description="Helical" evidence="2">
    <location>
        <begin position="158"/>
        <end position="180"/>
    </location>
</feature>